<keyword evidence="13" id="KW-1185">Reference proteome</keyword>
<dbReference type="EC" id="3.1.4.1" evidence="5"/>
<sequence length="552" mass="65816">MAQIELPPKYYLTNFWYLLDFVQKKSMPLLQERELNFIRLFQTLSEDAQCLFIRFVNRRKIFFKTKQLRYAEIADIPNALNELIEKQFISSLLPEQEDKILFLLEIFTKNELMDIIGQTGEKPNKQAKKSALTLWILEHLPFQQLIPIIAQKEEIIKQEFEAEVEFLLYLFFGNLEMDMTRFVIRDLGHVQYEQFSEEKYTSFFKSRKEAEDKLKMEKAYQHFGFLSVLYSAQELYDWFMSQIAYWQYLHESAQRLFDKLCLDLGKLLEKSKLDQEALKVYQYTSKPPSMERQVRLLYKLGFEQEALILCKKLEIKPLSPEEKLFAIDFREKLEKQKGKSTRTTTQWLKQAESISIDSFFQSNVELGALEHFKNQGFEGLFTENYLWNALFGVLFWDIIFDENQDAIHHPFQLAPSDLMREDFWEKRQDKLLARTAILENEESFLTHIQEIITYKQGRANPFVFWHEDLLFHLTKLYDLLDSDQIGIVLLEIAKNIKEYSKGFPDLFIWNSDTYYFVEVKSPNDHLSAHQVFWLSFFQEVGINAKVLRVSFL</sequence>
<dbReference type="InterPro" id="IPR011856">
    <property type="entry name" value="tRNA_endonuc-like_dom_sf"/>
</dbReference>
<evidence type="ECO:0000256" key="5">
    <source>
        <dbReference type="ARBA" id="ARBA00012029"/>
    </source>
</evidence>
<dbReference type="OrthoDB" id="9803913at2"/>
<dbReference type="InterPro" id="IPR014883">
    <property type="entry name" value="VRR_NUC"/>
</dbReference>
<dbReference type="Pfam" id="PF21315">
    <property type="entry name" value="FAN1_HTH"/>
    <property type="match status" value="1"/>
</dbReference>
<evidence type="ECO:0000256" key="7">
    <source>
        <dbReference type="ARBA" id="ARBA00022723"/>
    </source>
</evidence>
<dbReference type="InterPro" id="IPR049125">
    <property type="entry name" value="FAN1-like_WH"/>
</dbReference>
<dbReference type="STRING" id="1003.SAMN04488541_10613"/>
<dbReference type="InterPro" id="IPR033315">
    <property type="entry name" value="Fan1-like"/>
</dbReference>
<accession>A0A1I2JR36</accession>
<dbReference type="GO" id="GO:0003676">
    <property type="term" value="F:nucleic acid binding"/>
    <property type="evidence" value="ECO:0007669"/>
    <property type="project" value="InterPro"/>
</dbReference>
<evidence type="ECO:0000313" key="12">
    <source>
        <dbReference type="EMBL" id="SFF57044.1"/>
    </source>
</evidence>
<comment type="cofactor">
    <cofactor evidence="3">
        <name>Mg(2+)</name>
        <dbReference type="ChEBI" id="CHEBI:18420"/>
    </cofactor>
</comment>
<dbReference type="AlphaFoldDB" id="A0A1I2JR36"/>
<keyword evidence="10" id="KW-0464">Manganese</keyword>
<evidence type="ECO:0000313" key="13">
    <source>
        <dbReference type="Proteomes" id="UP000199513"/>
    </source>
</evidence>
<keyword evidence="7" id="KW-0479">Metal-binding</keyword>
<dbReference type="RefSeq" id="WP_091549370.1">
    <property type="nucleotide sequence ID" value="NZ_FONY01000061.1"/>
</dbReference>
<comment type="similarity">
    <text evidence="4">Belongs to the FAN1 family.</text>
</comment>
<dbReference type="PANTHER" id="PTHR15749">
    <property type="entry name" value="FANCONI-ASSOCIATED NUCLEASE 1"/>
    <property type="match status" value="1"/>
</dbReference>
<evidence type="ECO:0000256" key="3">
    <source>
        <dbReference type="ARBA" id="ARBA00001946"/>
    </source>
</evidence>
<dbReference type="Pfam" id="PF08774">
    <property type="entry name" value="VRR_NUC"/>
    <property type="match status" value="1"/>
</dbReference>
<dbReference type="GO" id="GO:0036297">
    <property type="term" value="P:interstrand cross-link repair"/>
    <property type="evidence" value="ECO:0007669"/>
    <property type="project" value="InterPro"/>
</dbReference>
<keyword evidence="8" id="KW-0378">Hydrolase</keyword>
<evidence type="ECO:0000259" key="11">
    <source>
        <dbReference type="SMART" id="SM00990"/>
    </source>
</evidence>
<evidence type="ECO:0000256" key="4">
    <source>
        <dbReference type="ARBA" id="ARBA00005533"/>
    </source>
</evidence>
<dbReference type="PANTHER" id="PTHR15749:SF4">
    <property type="entry name" value="FANCONI-ASSOCIATED NUCLEASE 1"/>
    <property type="match status" value="1"/>
</dbReference>
<name>A0A1I2JR36_9BACT</name>
<protein>
    <recommendedName>
        <fullName evidence="5">phosphodiesterase I</fullName>
        <ecNumber evidence="5">3.1.4.1</ecNumber>
    </recommendedName>
</protein>
<dbReference type="GO" id="GO:0004528">
    <property type="term" value="F:phosphodiesterase I activity"/>
    <property type="evidence" value="ECO:0007669"/>
    <property type="project" value="UniProtKB-EC"/>
</dbReference>
<reference evidence="12 13" key="1">
    <citation type="submission" date="2016-10" db="EMBL/GenBank/DDBJ databases">
        <authorList>
            <person name="de Groot N.N."/>
        </authorList>
    </citation>
    <scope>NUCLEOTIDE SEQUENCE [LARGE SCALE GENOMIC DNA]</scope>
    <source>
        <strain>GEY</strain>
        <strain evidence="13">DSM 9560</strain>
    </source>
</reference>
<dbReference type="SMART" id="SM00990">
    <property type="entry name" value="VRR_NUC"/>
    <property type="match status" value="1"/>
</dbReference>
<dbReference type="GO" id="GO:0046872">
    <property type="term" value="F:metal ion binding"/>
    <property type="evidence" value="ECO:0007669"/>
    <property type="project" value="UniProtKB-KW"/>
</dbReference>
<comment type="catalytic activity">
    <reaction evidence="1">
        <text>Hydrolytically removes 5'-nucleotides successively from the 3'-hydroxy termini of 3'-hydroxy-terminated oligonucleotides.</text>
        <dbReference type="EC" id="3.1.4.1"/>
    </reaction>
</comment>
<evidence type="ECO:0000256" key="10">
    <source>
        <dbReference type="ARBA" id="ARBA00023211"/>
    </source>
</evidence>
<evidence type="ECO:0000256" key="1">
    <source>
        <dbReference type="ARBA" id="ARBA00000983"/>
    </source>
</evidence>
<dbReference type="Gene3D" id="3.40.1350.10">
    <property type="match status" value="1"/>
</dbReference>
<organism evidence="12 13">
    <name type="scientific">Thermoflexibacter ruber</name>
    <dbReference type="NCBI Taxonomy" id="1003"/>
    <lineage>
        <taxon>Bacteria</taxon>
        <taxon>Pseudomonadati</taxon>
        <taxon>Bacteroidota</taxon>
        <taxon>Cytophagia</taxon>
        <taxon>Cytophagales</taxon>
        <taxon>Thermoflexibacteraceae</taxon>
        <taxon>Thermoflexibacter</taxon>
    </lineage>
</organism>
<keyword evidence="9" id="KW-0460">Magnesium</keyword>
<evidence type="ECO:0000256" key="8">
    <source>
        <dbReference type="ARBA" id="ARBA00022801"/>
    </source>
</evidence>
<feature type="domain" description="VRR-NUC" evidence="11">
    <location>
        <begin position="439"/>
        <end position="551"/>
    </location>
</feature>
<evidence type="ECO:0000256" key="6">
    <source>
        <dbReference type="ARBA" id="ARBA00022722"/>
    </source>
</evidence>
<gene>
    <name evidence="12" type="ORF">SAMN04488541_10613</name>
</gene>
<evidence type="ECO:0000256" key="2">
    <source>
        <dbReference type="ARBA" id="ARBA00001936"/>
    </source>
</evidence>
<evidence type="ECO:0000256" key="9">
    <source>
        <dbReference type="ARBA" id="ARBA00022842"/>
    </source>
</evidence>
<dbReference type="EMBL" id="FONY01000061">
    <property type="protein sequence ID" value="SFF57044.1"/>
    <property type="molecule type" value="Genomic_DNA"/>
</dbReference>
<keyword evidence="6" id="KW-0540">Nuclease</keyword>
<comment type="cofactor">
    <cofactor evidence="2">
        <name>Mn(2+)</name>
        <dbReference type="ChEBI" id="CHEBI:29035"/>
    </cofactor>
</comment>
<proteinExistence type="inferred from homology"/>
<dbReference type="Proteomes" id="UP000199513">
    <property type="component" value="Unassembled WGS sequence"/>
</dbReference>